<evidence type="ECO:0000313" key="3">
    <source>
        <dbReference type="EMBL" id="UON92507.1"/>
    </source>
</evidence>
<keyword evidence="4" id="KW-1185">Reference proteome</keyword>
<organism evidence="2 5">
    <name type="scientific">Arthrobacter zhangbolii</name>
    <dbReference type="NCBI Taxonomy" id="2886936"/>
    <lineage>
        <taxon>Bacteria</taxon>
        <taxon>Bacillati</taxon>
        <taxon>Actinomycetota</taxon>
        <taxon>Actinomycetes</taxon>
        <taxon>Micrococcales</taxon>
        <taxon>Micrococcaceae</taxon>
        <taxon>Arthrobacter</taxon>
    </lineage>
</organism>
<proteinExistence type="predicted"/>
<dbReference type="RefSeq" id="WP_227905127.1">
    <property type="nucleotide sequence ID" value="NZ_CP094984.1"/>
</dbReference>
<evidence type="ECO:0000313" key="2">
    <source>
        <dbReference type="EMBL" id="MCC3273703.1"/>
    </source>
</evidence>
<evidence type="ECO:0000256" key="1">
    <source>
        <dbReference type="SAM" id="MobiDB-lite"/>
    </source>
</evidence>
<protein>
    <submittedName>
        <fullName evidence="2">Uncharacterized protein</fullName>
    </submittedName>
</protein>
<reference evidence="2" key="1">
    <citation type="submission" date="2021-10" db="EMBL/GenBank/DDBJ databases">
        <title>Novel species in genus Arthrobacter.</title>
        <authorList>
            <person name="Liu Y."/>
        </authorList>
    </citation>
    <scope>NUCLEOTIDE SEQUENCE</scope>
    <source>
        <strain evidence="2">Zg-Y462</strain>
        <strain evidence="4">zg-Y462</strain>
    </source>
</reference>
<evidence type="ECO:0000313" key="5">
    <source>
        <dbReference type="Proteomes" id="UP001155145"/>
    </source>
</evidence>
<dbReference type="AlphaFoldDB" id="A0A9X1SA00"/>
<evidence type="ECO:0000313" key="4">
    <source>
        <dbReference type="Proteomes" id="UP000829758"/>
    </source>
</evidence>
<feature type="region of interest" description="Disordered" evidence="1">
    <location>
        <begin position="84"/>
        <end position="114"/>
    </location>
</feature>
<sequence>MSAESAEPYPAPEDLANFLLWETVLTQLEDNLEAFLEGQSLAEQANELAAEWEPPAELGPLPEALTQRARLLAKAQARAYAQLRNESRTNRKQSMLIRSVPGPSSSAVYLEVDG</sequence>
<dbReference type="Proteomes" id="UP000829758">
    <property type="component" value="Chromosome"/>
</dbReference>
<gene>
    <name evidence="2" type="ORF">LJ755_13315</name>
    <name evidence="3" type="ORF">MUK71_02300</name>
</gene>
<name>A0A9X1SA00_9MICC</name>
<dbReference type="EMBL" id="CP094984">
    <property type="protein sequence ID" value="UON92507.1"/>
    <property type="molecule type" value="Genomic_DNA"/>
</dbReference>
<accession>A0A9X1SA00</accession>
<dbReference type="EMBL" id="JAJFZT010000008">
    <property type="protein sequence ID" value="MCC3273703.1"/>
    <property type="molecule type" value="Genomic_DNA"/>
</dbReference>
<dbReference type="Proteomes" id="UP001155145">
    <property type="component" value="Unassembled WGS sequence"/>
</dbReference>